<proteinExistence type="predicted"/>
<evidence type="ECO:0000313" key="2">
    <source>
        <dbReference type="Proteomes" id="UP000587527"/>
    </source>
</evidence>
<dbReference type="EMBL" id="JACHMN010000001">
    <property type="protein sequence ID" value="MBB5867527.1"/>
    <property type="molecule type" value="Genomic_DNA"/>
</dbReference>
<reference evidence="1 2" key="1">
    <citation type="submission" date="2020-08" db="EMBL/GenBank/DDBJ databases">
        <title>Sequencing the genomes of 1000 actinobacteria strains.</title>
        <authorList>
            <person name="Klenk H.-P."/>
        </authorList>
    </citation>
    <scope>NUCLEOTIDE SEQUENCE [LARGE SCALE GENOMIC DNA]</scope>
    <source>
        <strain evidence="1 2">DSM 45362</strain>
    </source>
</reference>
<gene>
    <name evidence="1" type="ORF">F4553_000906</name>
</gene>
<dbReference type="Proteomes" id="UP000587527">
    <property type="component" value="Unassembled WGS sequence"/>
</dbReference>
<dbReference type="RefSeq" id="WP_184832377.1">
    <property type="nucleotide sequence ID" value="NZ_JACHMN010000001.1"/>
</dbReference>
<dbReference type="AlphaFoldDB" id="A0A841BEL3"/>
<organism evidence="1 2">
    <name type="scientific">Allocatelliglobosispora scoriae</name>
    <dbReference type="NCBI Taxonomy" id="643052"/>
    <lineage>
        <taxon>Bacteria</taxon>
        <taxon>Bacillati</taxon>
        <taxon>Actinomycetota</taxon>
        <taxon>Actinomycetes</taxon>
        <taxon>Micromonosporales</taxon>
        <taxon>Micromonosporaceae</taxon>
        <taxon>Allocatelliglobosispora</taxon>
    </lineage>
</organism>
<keyword evidence="2" id="KW-1185">Reference proteome</keyword>
<protein>
    <submittedName>
        <fullName evidence="1">Uncharacterized protein</fullName>
    </submittedName>
</protein>
<name>A0A841BEL3_9ACTN</name>
<sequence length="172" mass="18693">MTVSDYSFFADVAATGLILGIGRGSTMQEVEDSLGGDYLDDHGDGFIRRDYGLLEITFLDRNGWSCGFIIVEVHRLAGDRSLVPPAIEARYGPLPARLTAGPYFTALTKRGFGPERVADDSASDYLRYVIPATECVIDVVDDPQDVVGWPGFGEVWSLSLNPLSKSGMNAPR</sequence>
<comment type="caution">
    <text evidence="1">The sequence shown here is derived from an EMBL/GenBank/DDBJ whole genome shotgun (WGS) entry which is preliminary data.</text>
</comment>
<evidence type="ECO:0000313" key="1">
    <source>
        <dbReference type="EMBL" id="MBB5867527.1"/>
    </source>
</evidence>
<accession>A0A841BEL3</accession>